<gene>
    <name evidence="2" type="ORF">A2983_01965</name>
</gene>
<protein>
    <submittedName>
        <fullName evidence="2">Uncharacterized protein</fullName>
    </submittedName>
</protein>
<evidence type="ECO:0000313" key="2">
    <source>
        <dbReference type="EMBL" id="OGH77449.1"/>
    </source>
</evidence>
<keyword evidence="1" id="KW-0472">Membrane</keyword>
<sequence>MRVLKFYSVLFIALMIIFNPHQVSAGLGISPAKIINERLLLGSSAVSVLTLSRSDAQKTSIVHLGIDFSSGSWIISDKGREIVWEKNEHQLLIPFRIQAPVNASLGTYHGSITITEIVTEKDSRYSTQTVLGTSVPVELVVIKTAVTDFILPAVKMFSAYASVPWMRWKIPGTAELILTVQNTGNTRTGPTKVQVDVYDQNEKNFVERVEIKKVETVSPFTTKEIILTVPHNLNVGEYTAYIKVFEGYRLTEGGERRINFSVKPGSIRGHYLRLIAEIIKSNVIILAAIMVIFVGIFIWLKRRKFK</sequence>
<comment type="caution">
    <text evidence="2">The sequence shown here is derived from an EMBL/GenBank/DDBJ whole genome shotgun (WGS) entry which is preliminary data.</text>
</comment>
<name>A0A1F6N0J8_9BACT</name>
<proteinExistence type="predicted"/>
<keyword evidence="1" id="KW-0812">Transmembrane</keyword>
<dbReference type="Proteomes" id="UP000177040">
    <property type="component" value="Unassembled WGS sequence"/>
</dbReference>
<feature type="transmembrane region" description="Helical" evidence="1">
    <location>
        <begin position="283"/>
        <end position="300"/>
    </location>
</feature>
<accession>A0A1F6N0J8</accession>
<keyword evidence="1" id="KW-1133">Transmembrane helix</keyword>
<dbReference type="EMBL" id="MFQH01000024">
    <property type="protein sequence ID" value="OGH77449.1"/>
    <property type="molecule type" value="Genomic_DNA"/>
</dbReference>
<organism evidence="2 3">
    <name type="scientific">Candidatus Magasanikbacteria bacterium RIFCSPLOWO2_01_FULL_40_15</name>
    <dbReference type="NCBI Taxonomy" id="1798686"/>
    <lineage>
        <taxon>Bacteria</taxon>
        <taxon>Candidatus Magasanikiibacteriota</taxon>
    </lineage>
</organism>
<evidence type="ECO:0000256" key="1">
    <source>
        <dbReference type="SAM" id="Phobius"/>
    </source>
</evidence>
<evidence type="ECO:0000313" key="3">
    <source>
        <dbReference type="Proteomes" id="UP000177040"/>
    </source>
</evidence>
<dbReference type="AlphaFoldDB" id="A0A1F6N0J8"/>
<reference evidence="2 3" key="1">
    <citation type="journal article" date="2016" name="Nat. Commun.">
        <title>Thousands of microbial genomes shed light on interconnected biogeochemical processes in an aquifer system.</title>
        <authorList>
            <person name="Anantharaman K."/>
            <person name="Brown C.T."/>
            <person name="Hug L.A."/>
            <person name="Sharon I."/>
            <person name="Castelle C.J."/>
            <person name="Probst A.J."/>
            <person name="Thomas B.C."/>
            <person name="Singh A."/>
            <person name="Wilkins M.J."/>
            <person name="Karaoz U."/>
            <person name="Brodie E.L."/>
            <person name="Williams K.H."/>
            <person name="Hubbard S.S."/>
            <person name="Banfield J.F."/>
        </authorList>
    </citation>
    <scope>NUCLEOTIDE SEQUENCE [LARGE SCALE GENOMIC DNA]</scope>
</reference>